<reference evidence="8" key="1">
    <citation type="submission" date="2020-11" db="EMBL/GenBank/DDBJ databases">
        <authorList>
            <person name="Tran Van P."/>
        </authorList>
    </citation>
    <scope>NUCLEOTIDE SEQUENCE</scope>
</reference>
<dbReference type="Gene3D" id="1.10.630.10">
    <property type="entry name" value="Cytochrome P450"/>
    <property type="match status" value="1"/>
</dbReference>
<comment type="similarity">
    <text evidence="1">Belongs to the cytochrome P450 family.</text>
</comment>
<protein>
    <recommendedName>
        <fullName evidence="10">Cytochrome P450</fullName>
    </recommendedName>
</protein>
<evidence type="ECO:0008006" key="10">
    <source>
        <dbReference type="Google" id="ProtNLM"/>
    </source>
</evidence>
<evidence type="ECO:0000256" key="3">
    <source>
        <dbReference type="ARBA" id="ARBA00022723"/>
    </source>
</evidence>
<feature type="non-terminal residue" evidence="8">
    <location>
        <position position="154"/>
    </location>
</feature>
<accession>A0A7R9L5M3</accession>
<evidence type="ECO:0000256" key="5">
    <source>
        <dbReference type="ARBA" id="ARBA00023004"/>
    </source>
</evidence>
<evidence type="ECO:0000313" key="8">
    <source>
        <dbReference type="EMBL" id="CAD7634519.1"/>
    </source>
</evidence>
<sequence length="154" mass="18079">MALITMSLLFGTTLNSLYVWYLVAAVVAILITYTYLKYCRLYNYWKDRNISGPKAIPYFGNSLSLLLTAKPYIEMQWYNRYGRLYGLYYSSKRTLTVADPALVKQILVQEFDKFRNRTPEWGQKDAPNYPKHIATARDGHWKRLRLVMSPTFTP</sequence>
<dbReference type="InterPro" id="IPR001128">
    <property type="entry name" value="Cyt_P450"/>
</dbReference>
<keyword evidence="5" id="KW-0408">Iron</keyword>
<dbReference type="EMBL" id="CAJPIZ010014803">
    <property type="protein sequence ID" value="CAG2114949.1"/>
    <property type="molecule type" value="Genomic_DNA"/>
</dbReference>
<organism evidence="8">
    <name type="scientific">Medioppia subpectinata</name>
    <dbReference type="NCBI Taxonomy" id="1979941"/>
    <lineage>
        <taxon>Eukaryota</taxon>
        <taxon>Metazoa</taxon>
        <taxon>Ecdysozoa</taxon>
        <taxon>Arthropoda</taxon>
        <taxon>Chelicerata</taxon>
        <taxon>Arachnida</taxon>
        <taxon>Acari</taxon>
        <taxon>Acariformes</taxon>
        <taxon>Sarcoptiformes</taxon>
        <taxon>Oribatida</taxon>
        <taxon>Brachypylina</taxon>
        <taxon>Oppioidea</taxon>
        <taxon>Oppiidae</taxon>
        <taxon>Medioppia</taxon>
    </lineage>
</organism>
<dbReference type="GO" id="GO:0008395">
    <property type="term" value="F:steroid hydroxylase activity"/>
    <property type="evidence" value="ECO:0007669"/>
    <property type="project" value="TreeGrafter"/>
</dbReference>
<proteinExistence type="inferred from homology"/>
<evidence type="ECO:0000256" key="4">
    <source>
        <dbReference type="ARBA" id="ARBA00023002"/>
    </source>
</evidence>
<dbReference type="PANTHER" id="PTHR24302:SF15">
    <property type="entry name" value="FATTY-ACID PEROXYGENASE"/>
    <property type="match status" value="1"/>
</dbReference>
<keyword evidence="6" id="KW-0503">Monooxygenase</keyword>
<feature type="transmembrane region" description="Helical" evidence="7">
    <location>
        <begin position="18"/>
        <end position="36"/>
    </location>
</feature>
<keyword evidence="7" id="KW-1133">Transmembrane helix</keyword>
<dbReference type="Proteomes" id="UP000759131">
    <property type="component" value="Unassembled WGS sequence"/>
</dbReference>
<evidence type="ECO:0000256" key="6">
    <source>
        <dbReference type="ARBA" id="ARBA00023033"/>
    </source>
</evidence>
<gene>
    <name evidence="8" type="ORF">OSB1V03_LOCUS14915</name>
</gene>
<dbReference type="InterPro" id="IPR050705">
    <property type="entry name" value="Cytochrome_P450_3A"/>
</dbReference>
<keyword evidence="4" id="KW-0560">Oxidoreductase</keyword>
<dbReference type="SUPFAM" id="SSF48264">
    <property type="entry name" value="Cytochrome P450"/>
    <property type="match status" value="1"/>
</dbReference>
<dbReference type="EMBL" id="OC869378">
    <property type="protein sequence ID" value="CAD7634519.1"/>
    <property type="molecule type" value="Genomic_DNA"/>
</dbReference>
<dbReference type="GO" id="GO:0016705">
    <property type="term" value="F:oxidoreductase activity, acting on paired donors, with incorporation or reduction of molecular oxygen"/>
    <property type="evidence" value="ECO:0007669"/>
    <property type="project" value="InterPro"/>
</dbReference>
<evidence type="ECO:0000256" key="1">
    <source>
        <dbReference type="ARBA" id="ARBA00010617"/>
    </source>
</evidence>
<keyword evidence="2" id="KW-0349">Heme</keyword>
<dbReference type="InterPro" id="IPR036396">
    <property type="entry name" value="Cyt_P450_sf"/>
</dbReference>
<name>A0A7R9L5M3_9ACAR</name>
<dbReference type="OrthoDB" id="6921559at2759"/>
<dbReference type="AlphaFoldDB" id="A0A7R9L5M3"/>
<evidence type="ECO:0000313" key="9">
    <source>
        <dbReference type="Proteomes" id="UP000759131"/>
    </source>
</evidence>
<dbReference type="GO" id="GO:0005506">
    <property type="term" value="F:iron ion binding"/>
    <property type="evidence" value="ECO:0007669"/>
    <property type="project" value="InterPro"/>
</dbReference>
<keyword evidence="9" id="KW-1185">Reference proteome</keyword>
<keyword evidence="3" id="KW-0479">Metal-binding</keyword>
<dbReference type="Pfam" id="PF00067">
    <property type="entry name" value="p450"/>
    <property type="match status" value="1"/>
</dbReference>
<keyword evidence="7" id="KW-0472">Membrane</keyword>
<dbReference type="GO" id="GO:0020037">
    <property type="term" value="F:heme binding"/>
    <property type="evidence" value="ECO:0007669"/>
    <property type="project" value="InterPro"/>
</dbReference>
<keyword evidence="7" id="KW-0812">Transmembrane</keyword>
<dbReference type="PANTHER" id="PTHR24302">
    <property type="entry name" value="CYTOCHROME P450 FAMILY 3"/>
    <property type="match status" value="1"/>
</dbReference>
<evidence type="ECO:0000256" key="7">
    <source>
        <dbReference type="SAM" id="Phobius"/>
    </source>
</evidence>
<evidence type="ECO:0000256" key="2">
    <source>
        <dbReference type="ARBA" id="ARBA00022617"/>
    </source>
</evidence>